<proteinExistence type="predicted"/>
<dbReference type="Gene3D" id="3.30.70.2450">
    <property type="match status" value="1"/>
</dbReference>
<dbReference type="Proteomes" id="UP000623608">
    <property type="component" value="Unassembled WGS sequence"/>
</dbReference>
<dbReference type="InterPro" id="IPR002938">
    <property type="entry name" value="FAD-bd"/>
</dbReference>
<comment type="caution">
    <text evidence="3">The sequence shown here is derived from an EMBL/GenBank/DDBJ whole genome shotgun (WGS) entry which is preliminary data.</text>
</comment>
<organism evidence="3 4">
    <name type="scientific">Paractinoplanes tereljensis</name>
    <dbReference type="NCBI Taxonomy" id="571912"/>
    <lineage>
        <taxon>Bacteria</taxon>
        <taxon>Bacillati</taxon>
        <taxon>Actinomycetota</taxon>
        <taxon>Actinomycetes</taxon>
        <taxon>Micromonosporales</taxon>
        <taxon>Micromonosporaceae</taxon>
        <taxon>Paractinoplanes</taxon>
    </lineage>
</organism>
<keyword evidence="1" id="KW-0560">Oxidoreductase</keyword>
<dbReference type="NCBIfam" id="NF004829">
    <property type="entry name" value="PRK06183.1-3"/>
    <property type="match status" value="1"/>
</dbReference>
<dbReference type="EMBL" id="BOMY01000038">
    <property type="protein sequence ID" value="GIF23178.1"/>
    <property type="molecule type" value="Genomic_DNA"/>
</dbReference>
<dbReference type="SUPFAM" id="SSF51905">
    <property type="entry name" value="FAD/NAD(P)-binding domain"/>
    <property type="match status" value="1"/>
</dbReference>
<dbReference type="PRINTS" id="PR00420">
    <property type="entry name" value="RNGMNOXGNASE"/>
</dbReference>
<accession>A0A919TU26</accession>
<name>A0A919TU26_9ACTN</name>
<keyword evidence="4" id="KW-1185">Reference proteome</keyword>
<dbReference type="Pfam" id="PF01494">
    <property type="entry name" value="FAD_binding_3"/>
    <property type="match status" value="1"/>
</dbReference>
<sequence>MGPFDVLVVGAGPTGLTLATLLARQGRSVCVVERHPDVYPLPRAVHLDGEVFRILHEVGIGDAFAEVSRATRGLQLVDARHRVLARFERDAATATGLPEANLFDQPELEKLLRKNLAEFPAVTLLSGCEVTDLRQDADRVTATVGPGRQVTAAYSVGCDGANSLVRRVLGSAQRPLGFEQRWLVVDVRSSVEFDAWDGVHQVCDPKRAATYMRIGRDRYRFEIRLRDDEGPADFATLARLRVLIDPWAGAARDDQLEILRATEYTFRACIAETWRDRRILIAGDAAHLTPPFIGQGMCAGLRDAMNLAWKLTAVLDGQASATLLDSYQAERRPHAERLIKLAVILGRAMTGGGAAAAVARRAVLAVVRHVPAVAAKVLDATSPRLEGPLVDKRLAGKARGTLLPLVRVGPVLVDRLLGPGFSVVAITGTDLPEGVTRVFVDPADQLGVWLDRLDASWALIRPDRTVHAVGRSTAALGFAA</sequence>
<evidence type="ECO:0000313" key="3">
    <source>
        <dbReference type="EMBL" id="GIF23178.1"/>
    </source>
</evidence>
<dbReference type="GO" id="GO:0071949">
    <property type="term" value="F:FAD binding"/>
    <property type="evidence" value="ECO:0007669"/>
    <property type="project" value="InterPro"/>
</dbReference>
<evidence type="ECO:0000259" key="2">
    <source>
        <dbReference type="Pfam" id="PF01494"/>
    </source>
</evidence>
<dbReference type="PANTHER" id="PTHR43476">
    <property type="entry name" value="3-(3-HYDROXY-PHENYL)PROPIONATE/3-HYDROXYCINNAMIC ACID HYDROXYLASE"/>
    <property type="match status" value="1"/>
</dbReference>
<protein>
    <submittedName>
        <fullName evidence="3">3-(3-hydroxy-phenyl) propionate hydroxylase</fullName>
    </submittedName>
</protein>
<reference evidence="3" key="1">
    <citation type="submission" date="2021-01" db="EMBL/GenBank/DDBJ databases">
        <title>Whole genome shotgun sequence of Actinoplanes tereljensis NBRC 105297.</title>
        <authorList>
            <person name="Komaki H."/>
            <person name="Tamura T."/>
        </authorList>
    </citation>
    <scope>NUCLEOTIDE SEQUENCE</scope>
    <source>
        <strain evidence="3">NBRC 105297</strain>
    </source>
</reference>
<gene>
    <name evidence="3" type="ORF">Ate02nite_59080</name>
</gene>
<dbReference type="GO" id="GO:0019622">
    <property type="term" value="P:3-(3-hydroxy)phenylpropionate catabolic process"/>
    <property type="evidence" value="ECO:0007669"/>
    <property type="project" value="TreeGrafter"/>
</dbReference>
<feature type="domain" description="FAD-binding" evidence="2">
    <location>
        <begin position="5"/>
        <end position="340"/>
    </location>
</feature>
<dbReference type="Gene3D" id="3.50.50.60">
    <property type="entry name" value="FAD/NAD(P)-binding domain"/>
    <property type="match status" value="1"/>
</dbReference>
<dbReference type="InterPro" id="IPR036188">
    <property type="entry name" value="FAD/NAD-bd_sf"/>
</dbReference>
<evidence type="ECO:0000256" key="1">
    <source>
        <dbReference type="ARBA" id="ARBA00023002"/>
    </source>
</evidence>
<dbReference type="PANTHER" id="PTHR43476:SF3">
    <property type="entry name" value="FAD-BINDING MONOOXYGENASE"/>
    <property type="match status" value="1"/>
</dbReference>
<dbReference type="InterPro" id="IPR050631">
    <property type="entry name" value="PheA/TfdB_FAD_monoxygenase"/>
</dbReference>
<dbReference type="GO" id="GO:0008688">
    <property type="term" value="F:3-(3-hydroxyphenyl)propionate hydroxylase activity"/>
    <property type="evidence" value="ECO:0007669"/>
    <property type="project" value="TreeGrafter"/>
</dbReference>
<dbReference type="RefSeq" id="WP_203811081.1">
    <property type="nucleotide sequence ID" value="NZ_BOMY01000038.1"/>
</dbReference>
<evidence type="ECO:0000313" key="4">
    <source>
        <dbReference type="Proteomes" id="UP000623608"/>
    </source>
</evidence>
<dbReference type="AlphaFoldDB" id="A0A919TU26"/>